<keyword evidence="1" id="KW-1133">Transmembrane helix</keyword>
<dbReference type="Proteomes" id="UP000724874">
    <property type="component" value="Unassembled WGS sequence"/>
</dbReference>
<keyword evidence="3" id="KW-1185">Reference proteome</keyword>
<proteinExistence type="predicted"/>
<organism evidence="2 3">
    <name type="scientific">Gymnopilus junonius</name>
    <name type="common">Spectacular rustgill mushroom</name>
    <name type="synonym">Gymnopilus spectabilis subsp. junonius</name>
    <dbReference type="NCBI Taxonomy" id="109634"/>
    <lineage>
        <taxon>Eukaryota</taxon>
        <taxon>Fungi</taxon>
        <taxon>Dikarya</taxon>
        <taxon>Basidiomycota</taxon>
        <taxon>Agaricomycotina</taxon>
        <taxon>Agaricomycetes</taxon>
        <taxon>Agaricomycetidae</taxon>
        <taxon>Agaricales</taxon>
        <taxon>Agaricineae</taxon>
        <taxon>Hymenogastraceae</taxon>
        <taxon>Gymnopilus</taxon>
    </lineage>
</organism>
<feature type="transmembrane region" description="Helical" evidence="1">
    <location>
        <begin position="57"/>
        <end position="76"/>
    </location>
</feature>
<sequence>VIKALFDSISAEHCPTLSTDYKPNVSTLMSGSMTLIGTMLIPFILTDNSTGKQIRVVLHAIVLPNLFINMVIGISGGEIIRSMAHSADRPLLGFNFGQGEDGVTYVRGI</sequence>
<evidence type="ECO:0000256" key="1">
    <source>
        <dbReference type="SAM" id="Phobius"/>
    </source>
</evidence>
<feature type="non-terminal residue" evidence="2">
    <location>
        <position position="1"/>
    </location>
</feature>
<keyword evidence="1" id="KW-0812">Transmembrane</keyword>
<protein>
    <submittedName>
        <fullName evidence="2">Uncharacterized protein</fullName>
    </submittedName>
</protein>
<evidence type="ECO:0000313" key="3">
    <source>
        <dbReference type="Proteomes" id="UP000724874"/>
    </source>
</evidence>
<dbReference type="AlphaFoldDB" id="A0A9P5TGH3"/>
<comment type="caution">
    <text evidence="2">The sequence shown here is derived from an EMBL/GenBank/DDBJ whole genome shotgun (WGS) entry which is preliminary data.</text>
</comment>
<accession>A0A9P5TGH3</accession>
<keyword evidence="1" id="KW-0472">Membrane</keyword>
<dbReference type="EMBL" id="JADNYJ010000284">
    <property type="protein sequence ID" value="KAF8872020.1"/>
    <property type="molecule type" value="Genomic_DNA"/>
</dbReference>
<evidence type="ECO:0000313" key="2">
    <source>
        <dbReference type="EMBL" id="KAF8872020.1"/>
    </source>
</evidence>
<reference evidence="2" key="1">
    <citation type="submission" date="2020-11" db="EMBL/GenBank/DDBJ databases">
        <authorList>
            <consortium name="DOE Joint Genome Institute"/>
            <person name="Ahrendt S."/>
            <person name="Riley R."/>
            <person name="Andreopoulos W."/>
            <person name="LaButti K."/>
            <person name="Pangilinan J."/>
            <person name="Ruiz-duenas F.J."/>
            <person name="Barrasa J.M."/>
            <person name="Sanchez-Garcia M."/>
            <person name="Camarero S."/>
            <person name="Miyauchi S."/>
            <person name="Serrano A."/>
            <person name="Linde D."/>
            <person name="Babiker R."/>
            <person name="Drula E."/>
            <person name="Ayuso-Fernandez I."/>
            <person name="Pacheco R."/>
            <person name="Padilla G."/>
            <person name="Ferreira P."/>
            <person name="Barriuso J."/>
            <person name="Kellner H."/>
            <person name="Castanera R."/>
            <person name="Alfaro M."/>
            <person name="Ramirez L."/>
            <person name="Pisabarro A.G."/>
            <person name="Kuo A."/>
            <person name="Tritt A."/>
            <person name="Lipzen A."/>
            <person name="He G."/>
            <person name="Yan M."/>
            <person name="Ng V."/>
            <person name="Cullen D."/>
            <person name="Martin F."/>
            <person name="Rosso M.-N."/>
            <person name="Henrissat B."/>
            <person name="Hibbett D."/>
            <person name="Martinez A.T."/>
            <person name="Grigoriev I.V."/>
        </authorList>
    </citation>
    <scope>NUCLEOTIDE SEQUENCE</scope>
    <source>
        <strain evidence="2">AH 44721</strain>
    </source>
</reference>
<name>A0A9P5TGH3_GYMJU</name>
<feature type="transmembrane region" description="Helical" evidence="1">
    <location>
        <begin position="25"/>
        <end position="45"/>
    </location>
</feature>
<dbReference type="OrthoDB" id="5378863at2759"/>
<gene>
    <name evidence="2" type="ORF">CPB84DRAFT_1691756</name>
</gene>